<organism evidence="2 3">
    <name type="scientific">Candidatus Buchananbacteria bacterium RBG_13_36_9</name>
    <dbReference type="NCBI Taxonomy" id="1797530"/>
    <lineage>
        <taxon>Bacteria</taxon>
        <taxon>Candidatus Buchananiibacteriota</taxon>
    </lineage>
</organism>
<evidence type="ECO:0000256" key="1">
    <source>
        <dbReference type="SAM" id="Phobius"/>
    </source>
</evidence>
<comment type="caution">
    <text evidence="2">The sequence shown here is derived from an EMBL/GenBank/DDBJ whole genome shotgun (WGS) entry which is preliminary data.</text>
</comment>
<dbReference type="Proteomes" id="UP000176498">
    <property type="component" value="Unassembled WGS sequence"/>
</dbReference>
<name>A0A1G1XS86_9BACT</name>
<dbReference type="AlphaFoldDB" id="A0A1G1XS86"/>
<feature type="transmembrane region" description="Helical" evidence="1">
    <location>
        <begin position="57"/>
        <end position="90"/>
    </location>
</feature>
<keyword evidence="1" id="KW-0812">Transmembrane</keyword>
<keyword evidence="1" id="KW-1133">Transmembrane helix</keyword>
<keyword evidence="1" id="KW-0472">Membrane</keyword>
<accession>A0A1G1XS86</accession>
<protein>
    <submittedName>
        <fullName evidence="2">Uncharacterized protein</fullName>
    </submittedName>
</protein>
<dbReference type="EMBL" id="MHHZ01000007">
    <property type="protein sequence ID" value="OGY42177.1"/>
    <property type="molecule type" value="Genomic_DNA"/>
</dbReference>
<gene>
    <name evidence="2" type="ORF">A2Y82_00425</name>
</gene>
<sequence length="104" mass="11914">MIIVALAILLGWLMIGLAVTAFTYFMLTGMKDTVKNQKVKKVVIYLNDFLEKSKWHLLPFIVFCFTIGLVPLTIVTLTFYLTAGCLYLYIIYKENLQPLCNNVL</sequence>
<evidence type="ECO:0000313" key="3">
    <source>
        <dbReference type="Proteomes" id="UP000176498"/>
    </source>
</evidence>
<proteinExistence type="predicted"/>
<reference evidence="2 3" key="1">
    <citation type="journal article" date="2016" name="Nat. Commun.">
        <title>Thousands of microbial genomes shed light on interconnected biogeochemical processes in an aquifer system.</title>
        <authorList>
            <person name="Anantharaman K."/>
            <person name="Brown C.T."/>
            <person name="Hug L.A."/>
            <person name="Sharon I."/>
            <person name="Castelle C.J."/>
            <person name="Probst A.J."/>
            <person name="Thomas B.C."/>
            <person name="Singh A."/>
            <person name="Wilkins M.J."/>
            <person name="Karaoz U."/>
            <person name="Brodie E.L."/>
            <person name="Williams K.H."/>
            <person name="Hubbard S.S."/>
            <person name="Banfield J.F."/>
        </authorList>
    </citation>
    <scope>NUCLEOTIDE SEQUENCE [LARGE SCALE GENOMIC DNA]</scope>
</reference>
<evidence type="ECO:0000313" key="2">
    <source>
        <dbReference type="EMBL" id="OGY42177.1"/>
    </source>
</evidence>